<dbReference type="HAMAP" id="MF_01326_B">
    <property type="entry name" value="Ribosomal_uL24_B"/>
    <property type="match status" value="1"/>
</dbReference>
<evidence type="ECO:0000259" key="7">
    <source>
        <dbReference type="Pfam" id="PF00467"/>
    </source>
</evidence>
<keyword evidence="2 5" id="KW-0689">Ribosomal protein</keyword>
<feature type="domain" description="KOW" evidence="7">
    <location>
        <begin position="6"/>
        <end position="36"/>
    </location>
</feature>
<evidence type="ECO:0000256" key="1">
    <source>
        <dbReference type="ARBA" id="ARBA00010618"/>
    </source>
</evidence>
<dbReference type="CDD" id="cd06089">
    <property type="entry name" value="KOW_RPL26"/>
    <property type="match status" value="1"/>
</dbReference>
<comment type="function">
    <text evidence="5">One of the proteins that surrounds the polypeptide exit tunnel on the outside of the subunit.</text>
</comment>
<evidence type="ECO:0000313" key="10">
    <source>
        <dbReference type="Proteomes" id="UP001560267"/>
    </source>
</evidence>
<keyword evidence="5" id="KW-0694">RNA-binding</keyword>
<comment type="caution">
    <text evidence="9">The sequence shown here is derived from an EMBL/GenBank/DDBJ whole genome shotgun (WGS) entry which is preliminary data.</text>
</comment>
<evidence type="ECO:0000256" key="6">
    <source>
        <dbReference type="RuleBase" id="RU003477"/>
    </source>
</evidence>
<dbReference type="NCBIfam" id="TIGR01079">
    <property type="entry name" value="rplX_bact"/>
    <property type="match status" value="1"/>
</dbReference>
<evidence type="ECO:0000313" key="9">
    <source>
        <dbReference type="EMBL" id="MEX6428520.1"/>
    </source>
</evidence>
<feature type="domain" description="Large ribosomal subunit protein uL24 C-terminal" evidence="8">
    <location>
        <begin position="38"/>
        <end position="97"/>
    </location>
</feature>
<dbReference type="PROSITE" id="PS01108">
    <property type="entry name" value="RIBOSOMAL_L24"/>
    <property type="match status" value="1"/>
</dbReference>
<organism evidence="9 10">
    <name type="scientific">Ferrimicrobium acidiphilum</name>
    <dbReference type="NCBI Taxonomy" id="121039"/>
    <lineage>
        <taxon>Bacteria</taxon>
        <taxon>Bacillati</taxon>
        <taxon>Actinomycetota</taxon>
        <taxon>Acidimicrobiia</taxon>
        <taxon>Acidimicrobiales</taxon>
        <taxon>Acidimicrobiaceae</taxon>
        <taxon>Ferrimicrobium</taxon>
    </lineage>
</organism>
<dbReference type="SUPFAM" id="SSF50104">
    <property type="entry name" value="Translation proteins SH3-like domain"/>
    <property type="match status" value="1"/>
</dbReference>
<protein>
    <recommendedName>
        <fullName evidence="4 5">Large ribosomal subunit protein uL24</fullName>
    </recommendedName>
</protein>
<dbReference type="Gene3D" id="2.30.30.30">
    <property type="match status" value="1"/>
</dbReference>
<sequence length="101" mass="10881">MRLKSGDRVRVLCGTDKGSEGQILKAYPAEGKVLVEGVHVVKRHTKARDTTTPGGIIDKSLPIDASNVAVVCSTCGPTRIAIDVDEFGKRFRVCRKCRGAL</sequence>
<dbReference type="PANTHER" id="PTHR12903">
    <property type="entry name" value="MITOCHONDRIAL RIBOSOMAL PROTEIN L24"/>
    <property type="match status" value="1"/>
</dbReference>
<dbReference type="InterPro" id="IPR014722">
    <property type="entry name" value="Rib_uL2_dom2"/>
</dbReference>
<dbReference type="InterPro" id="IPR005824">
    <property type="entry name" value="KOW"/>
</dbReference>
<dbReference type="InterPro" id="IPR008991">
    <property type="entry name" value="Translation_prot_SH3-like_sf"/>
</dbReference>
<dbReference type="Pfam" id="PF17136">
    <property type="entry name" value="ribosomal_L24"/>
    <property type="match status" value="1"/>
</dbReference>
<dbReference type="Pfam" id="PF00467">
    <property type="entry name" value="KOW"/>
    <property type="match status" value="1"/>
</dbReference>
<comment type="subunit">
    <text evidence="5">Part of the 50S ribosomal subunit.</text>
</comment>
<name>A0ABV3XZ31_9ACTN</name>
<dbReference type="InterPro" id="IPR005825">
    <property type="entry name" value="Ribosomal_uL24_CS"/>
</dbReference>
<keyword evidence="10" id="KW-1185">Reference proteome</keyword>
<keyword evidence="3 5" id="KW-0687">Ribonucleoprotein</keyword>
<dbReference type="GO" id="GO:0005840">
    <property type="term" value="C:ribosome"/>
    <property type="evidence" value="ECO:0007669"/>
    <property type="project" value="UniProtKB-KW"/>
</dbReference>
<proteinExistence type="inferred from homology"/>
<dbReference type="InterPro" id="IPR003256">
    <property type="entry name" value="Ribosomal_uL24"/>
</dbReference>
<dbReference type="InterPro" id="IPR041988">
    <property type="entry name" value="Ribosomal_uL24_KOW"/>
</dbReference>
<dbReference type="EMBL" id="JBFSHR010000003">
    <property type="protein sequence ID" value="MEX6428520.1"/>
    <property type="molecule type" value="Genomic_DNA"/>
</dbReference>
<evidence type="ECO:0000256" key="4">
    <source>
        <dbReference type="ARBA" id="ARBA00035206"/>
    </source>
</evidence>
<evidence type="ECO:0000256" key="3">
    <source>
        <dbReference type="ARBA" id="ARBA00023274"/>
    </source>
</evidence>
<keyword evidence="5" id="KW-0699">rRNA-binding</keyword>
<dbReference type="RefSeq" id="WP_298386340.1">
    <property type="nucleotide sequence ID" value="NZ_JBFSHR010000003.1"/>
</dbReference>
<reference evidence="9 10" key="1">
    <citation type="submission" date="2024-07" db="EMBL/GenBank/DDBJ databases">
        <title>Draft Genome Sequence of Ferrimicrobium acidiphilum Strain YE2023, Isolated from a Pulp of Bioleach Reactor.</title>
        <authorList>
            <person name="Elkina Y.A."/>
            <person name="Bulaeva A.G."/>
            <person name="Beletsky A.V."/>
            <person name="Mardanov A.V."/>
        </authorList>
    </citation>
    <scope>NUCLEOTIDE SEQUENCE [LARGE SCALE GENOMIC DNA]</scope>
    <source>
        <strain evidence="9 10">YE2023</strain>
    </source>
</reference>
<dbReference type="InterPro" id="IPR057264">
    <property type="entry name" value="Ribosomal_uL24_C"/>
</dbReference>
<evidence type="ECO:0000259" key="8">
    <source>
        <dbReference type="Pfam" id="PF17136"/>
    </source>
</evidence>
<gene>
    <name evidence="5 9" type="primary">rplX</name>
    <name evidence="9" type="ORF">AB6A68_01505</name>
</gene>
<dbReference type="Proteomes" id="UP001560267">
    <property type="component" value="Unassembled WGS sequence"/>
</dbReference>
<comment type="function">
    <text evidence="5">One of two assembly initiator proteins, it binds directly to the 5'-end of the 23S rRNA, where it nucleates assembly of the 50S subunit.</text>
</comment>
<dbReference type="CDD" id="cd00065">
    <property type="entry name" value="FYVE_like_SF"/>
    <property type="match status" value="1"/>
</dbReference>
<evidence type="ECO:0000256" key="2">
    <source>
        <dbReference type="ARBA" id="ARBA00022980"/>
    </source>
</evidence>
<accession>A0ABV3XZ31</accession>
<evidence type="ECO:0000256" key="5">
    <source>
        <dbReference type="HAMAP-Rule" id="MF_01326"/>
    </source>
</evidence>
<comment type="similarity">
    <text evidence="1 5 6">Belongs to the universal ribosomal protein uL24 family.</text>
</comment>